<sequence>MLRLAVLLLFLANAGYYAWTSGLLREWGFAPAAEGEPERLHQQIAPEELRLLPPALPGAPAPDPAAPPAGPTPTNGGPLPTEPPATAAAAAPQACLQAGLLDTRQAEALRTALSTWPEGSWALEPVAVAGRWMVYMGRFPDEEFVARKRAELRALGIDYDRPGAAFEPGLSLGRFSTEEAAQRGLVQLGRQGVRSARVVQERPESTSYTLRLPAVDAALRERLPALRPALAGKELRPCE</sequence>
<evidence type="ECO:0000313" key="2">
    <source>
        <dbReference type="EMBL" id="PWW46893.1"/>
    </source>
</evidence>
<dbReference type="OrthoDB" id="9153162at2"/>
<name>A0A317RCT1_9BURK</name>
<dbReference type="Proteomes" id="UP000246483">
    <property type="component" value="Unassembled WGS sequence"/>
</dbReference>
<dbReference type="RefSeq" id="WP_019375120.1">
    <property type="nucleotide sequence ID" value="NZ_ALEE01000726.1"/>
</dbReference>
<accession>A0A317RCT1</accession>
<comment type="caution">
    <text evidence="2">The sequence shown here is derived from an EMBL/GenBank/DDBJ whole genome shotgun (WGS) entry which is preliminary data.</text>
</comment>
<proteinExistence type="predicted"/>
<reference evidence="2 3" key="1">
    <citation type="submission" date="2018-05" db="EMBL/GenBank/DDBJ databases">
        <title>Genomic Encyclopedia of Type Strains, Phase IV (KMG-IV): sequencing the most valuable type-strain genomes for metagenomic binning, comparative biology and taxonomic classification.</title>
        <authorList>
            <person name="Goeker M."/>
        </authorList>
    </citation>
    <scope>NUCLEOTIDE SEQUENCE [LARGE SCALE GENOMIC DNA]</scope>
    <source>
        <strain evidence="2 3">DSM 26006</strain>
    </source>
</reference>
<gene>
    <name evidence="2" type="ORF">DFR36_103168</name>
</gene>
<feature type="compositionally biased region" description="Low complexity" evidence="1">
    <location>
        <begin position="72"/>
        <end position="90"/>
    </location>
</feature>
<feature type="region of interest" description="Disordered" evidence="1">
    <location>
        <begin position="52"/>
        <end position="90"/>
    </location>
</feature>
<evidence type="ECO:0008006" key="4">
    <source>
        <dbReference type="Google" id="ProtNLM"/>
    </source>
</evidence>
<dbReference type="AlphaFoldDB" id="A0A317RCT1"/>
<evidence type="ECO:0000313" key="3">
    <source>
        <dbReference type="Proteomes" id="UP000246483"/>
    </source>
</evidence>
<dbReference type="EMBL" id="QGUB01000003">
    <property type="protein sequence ID" value="PWW46893.1"/>
    <property type="molecule type" value="Genomic_DNA"/>
</dbReference>
<organism evidence="2 3">
    <name type="scientific">Melaminivora alkalimesophila</name>
    <dbReference type="NCBI Taxonomy" id="1165852"/>
    <lineage>
        <taxon>Bacteria</taxon>
        <taxon>Pseudomonadati</taxon>
        <taxon>Pseudomonadota</taxon>
        <taxon>Betaproteobacteria</taxon>
        <taxon>Burkholderiales</taxon>
        <taxon>Comamonadaceae</taxon>
        <taxon>Melaminivora</taxon>
    </lineage>
</organism>
<feature type="compositionally biased region" description="Pro residues" evidence="1">
    <location>
        <begin position="54"/>
        <end position="71"/>
    </location>
</feature>
<evidence type="ECO:0000256" key="1">
    <source>
        <dbReference type="SAM" id="MobiDB-lite"/>
    </source>
</evidence>
<keyword evidence="3" id="KW-1185">Reference proteome</keyword>
<protein>
    <recommendedName>
        <fullName evidence="4">Sporulation related protein</fullName>
    </recommendedName>
</protein>